<name>A0A840CWF9_9BACE</name>
<accession>A0A840CWF9</accession>
<reference evidence="1" key="1">
    <citation type="submission" date="2020-08" db="EMBL/GenBank/DDBJ databases">
        <title>Genomic Encyclopedia of Type Strains, Phase IV (KMG-IV): sequencing the most valuable type-strain genomes for metagenomic binning, comparative biology and taxonomic classification.</title>
        <authorList>
            <person name="Goeker M."/>
        </authorList>
    </citation>
    <scope>NUCLEOTIDE SEQUENCE [LARGE SCALE GENOMIC DNA]</scope>
    <source>
        <strain evidence="1">DSM 105720</strain>
    </source>
</reference>
<comment type="caution">
    <text evidence="1">The sequence shown here is derived from an EMBL/GenBank/DDBJ whole genome shotgun (WGS) entry which is preliminary data.</text>
</comment>
<dbReference type="EMBL" id="JACIER010000001">
    <property type="protein sequence ID" value="MBB4042408.1"/>
    <property type="molecule type" value="Genomic_DNA"/>
</dbReference>
<organism evidence="1 2">
    <name type="scientific">Bacteroides reticulotermitis</name>
    <dbReference type="NCBI Taxonomy" id="1133319"/>
    <lineage>
        <taxon>Bacteria</taxon>
        <taxon>Pseudomonadati</taxon>
        <taxon>Bacteroidota</taxon>
        <taxon>Bacteroidia</taxon>
        <taxon>Bacteroidales</taxon>
        <taxon>Bacteroidaceae</taxon>
        <taxon>Bacteroides</taxon>
    </lineage>
</organism>
<proteinExistence type="predicted"/>
<dbReference type="AlphaFoldDB" id="A0A840CWF9"/>
<protein>
    <submittedName>
        <fullName evidence="1">Uncharacterized protein</fullName>
    </submittedName>
</protein>
<sequence length="34" mass="3790">MSIFNEPVFSTRSSKKNQGSLEMSIALIVSHGFF</sequence>
<dbReference type="Proteomes" id="UP000560658">
    <property type="component" value="Unassembled WGS sequence"/>
</dbReference>
<keyword evidence="2" id="KW-1185">Reference proteome</keyword>
<evidence type="ECO:0000313" key="2">
    <source>
        <dbReference type="Proteomes" id="UP000560658"/>
    </source>
</evidence>
<evidence type="ECO:0000313" key="1">
    <source>
        <dbReference type="EMBL" id="MBB4042408.1"/>
    </source>
</evidence>
<gene>
    <name evidence="1" type="ORF">GGR06_000167</name>
</gene>